<reference evidence="2 3" key="1">
    <citation type="submission" date="2024-05" db="EMBL/GenBank/DDBJ databases">
        <authorList>
            <person name="Wallberg A."/>
        </authorList>
    </citation>
    <scope>NUCLEOTIDE SEQUENCE [LARGE SCALE GENOMIC DNA]</scope>
</reference>
<dbReference type="PANTHER" id="PTHR20946:SF0">
    <property type="entry name" value="SANT AND BTB DOMAIN REGULATOR OF CLASS SWITCH RECOMBINATION"/>
    <property type="match status" value="1"/>
</dbReference>
<organism evidence="2 3">
    <name type="scientific">Meganyctiphanes norvegica</name>
    <name type="common">Northern krill</name>
    <name type="synonym">Thysanopoda norvegica</name>
    <dbReference type="NCBI Taxonomy" id="48144"/>
    <lineage>
        <taxon>Eukaryota</taxon>
        <taxon>Metazoa</taxon>
        <taxon>Ecdysozoa</taxon>
        <taxon>Arthropoda</taxon>
        <taxon>Crustacea</taxon>
        <taxon>Multicrustacea</taxon>
        <taxon>Malacostraca</taxon>
        <taxon>Eumalacostraca</taxon>
        <taxon>Eucarida</taxon>
        <taxon>Euphausiacea</taxon>
        <taxon>Euphausiidae</taxon>
        <taxon>Meganyctiphanes</taxon>
    </lineage>
</organism>
<name>A0AAV2R3Q2_MEGNR</name>
<gene>
    <name evidence="2" type="ORF">MNOR_LOCUS19308</name>
</gene>
<sequence>MYIKKSHIFTFYNENINNQYASLEDSKITAQQDEIIFNWVIIWIHNSLSERIFSRFPLSIVSNSMDSITLHTWLVRLTGLTETVCDNVQYSVTLIICGFISFPPIAESLVPRFPKFLPQCHTLPVQHPHETLLLSIFLSFYLHLCSLTYRNARYLHRTPHILVRCMDCGQIVSRAVERLASCIPANTFITATGQVAYAHTRDPSWKLTEHVRQLKQELKTWRLVYWRLWGQVHFLPCSTCGAVFPGCELHLCRHHRMDPAFGEAIDIAFGPVADTHPCCGARALRFSPLPVRNGCLVSEHTVQLNGGVSSQEDIWGPIPSIYDDLLTFQVLICIETPKNIVTENKGTLWSDVPLIPPNRPERSFLDRSWIQHTTIGERESAAANNNGSNVPEPAAPAANTQKSSQLKRQKSEKSGTESSTGMRAGSETGQSSTGTGESSESSSDDEEGGGRPRLTPRLRASLIRRASKAKKTIVVEVMEQPCWRWDAGRSTRHNQDAQRDREGKLLKELTTWLTLTGPNEKKKQKKGDLPNPGSYYKLEAEFRERHGGG</sequence>
<feature type="non-terminal residue" evidence="2">
    <location>
        <position position="549"/>
    </location>
</feature>
<keyword evidence="3" id="KW-1185">Reference proteome</keyword>
<dbReference type="Proteomes" id="UP001497623">
    <property type="component" value="Unassembled WGS sequence"/>
</dbReference>
<evidence type="ECO:0000313" key="3">
    <source>
        <dbReference type="Proteomes" id="UP001497623"/>
    </source>
</evidence>
<feature type="compositionally biased region" description="Low complexity" evidence="1">
    <location>
        <begin position="425"/>
        <end position="441"/>
    </location>
</feature>
<feature type="region of interest" description="Disordered" evidence="1">
    <location>
        <begin position="381"/>
        <end position="459"/>
    </location>
</feature>
<proteinExistence type="predicted"/>
<dbReference type="InterPro" id="IPR045902">
    <property type="entry name" value="SANBR-like"/>
</dbReference>
<dbReference type="AlphaFoldDB" id="A0AAV2R3Q2"/>
<evidence type="ECO:0000256" key="1">
    <source>
        <dbReference type="SAM" id="MobiDB-lite"/>
    </source>
</evidence>
<protein>
    <submittedName>
        <fullName evidence="2">Uncharacterized protein</fullName>
    </submittedName>
</protein>
<accession>A0AAV2R3Q2</accession>
<dbReference type="EMBL" id="CAXKWB010014262">
    <property type="protein sequence ID" value="CAL4110098.1"/>
    <property type="molecule type" value="Genomic_DNA"/>
</dbReference>
<comment type="caution">
    <text evidence="2">The sequence shown here is derived from an EMBL/GenBank/DDBJ whole genome shotgun (WGS) entry which is preliminary data.</text>
</comment>
<dbReference type="PANTHER" id="PTHR20946">
    <property type="entry name" value="SANT AND BTB DOMAIN REGULATOR OF CLASS SWITCH RECOMBINATION"/>
    <property type="match status" value="1"/>
</dbReference>
<evidence type="ECO:0000313" key="2">
    <source>
        <dbReference type="EMBL" id="CAL4110098.1"/>
    </source>
</evidence>